<accession>A0ACB9CKF4</accession>
<reference evidence="1 2" key="2">
    <citation type="journal article" date="2022" name="Mol. Ecol. Resour.">
        <title>The genomes of chicory, endive, great burdock and yacon provide insights into Asteraceae paleo-polyploidization history and plant inulin production.</title>
        <authorList>
            <person name="Fan W."/>
            <person name="Wang S."/>
            <person name="Wang H."/>
            <person name="Wang A."/>
            <person name="Jiang F."/>
            <person name="Liu H."/>
            <person name="Zhao H."/>
            <person name="Xu D."/>
            <person name="Zhang Y."/>
        </authorList>
    </citation>
    <scope>NUCLEOTIDE SEQUENCE [LARGE SCALE GENOMIC DNA]</scope>
    <source>
        <strain evidence="2">cv. Niubang</strain>
    </source>
</reference>
<dbReference type="Proteomes" id="UP001055879">
    <property type="component" value="Linkage Group LG04"/>
</dbReference>
<organism evidence="1 2">
    <name type="scientific">Arctium lappa</name>
    <name type="common">Greater burdock</name>
    <name type="synonym">Lappa major</name>
    <dbReference type="NCBI Taxonomy" id="4217"/>
    <lineage>
        <taxon>Eukaryota</taxon>
        <taxon>Viridiplantae</taxon>
        <taxon>Streptophyta</taxon>
        <taxon>Embryophyta</taxon>
        <taxon>Tracheophyta</taxon>
        <taxon>Spermatophyta</taxon>
        <taxon>Magnoliopsida</taxon>
        <taxon>eudicotyledons</taxon>
        <taxon>Gunneridae</taxon>
        <taxon>Pentapetalae</taxon>
        <taxon>asterids</taxon>
        <taxon>campanulids</taxon>
        <taxon>Asterales</taxon>
        <taxon>Asteraceae</taxon>
        <taxon>Carduoideae</taxon>
        <taxon>Cardueae</taxon>
        <taxon>Arctiinae</taxon>
        <taxon>Arctium</taxon>
    </lineage>
</organism>
<evidence type="ECO:0000313" key="2">
    <source>
        <dbReference type="Proteomes" id="UP001055879"/>
    </source>
</evidence>
<proteinExistence type="predicted"/>
<name>A0ACB9CKF4_ARCLA</name>
<gene>
    <name evidence="1" type="ORF">L6452_14246</name>
</gene>
<sequence length="491" mass="55787">MNTSMEVYVYPILVLFYSTILFLLSRSATIVDTISRNQAIKDGDTIVSNGEMFELGFFSPGKSKNRYLGIWYKKISTGTVVWVANREKPINDTSGIFEVSREGALRILSAGNTLIWSSNTTVSVRSRNLGAQLLDNGNLILWDQHNTKESPIWQSFDYPGDTFLPGMKIGKDLVTGREKYLTSWKSPDDPSIGLYKNWIDTNGYPQIFQSEGRVLHSRLGHWNGVGFHGFPIENPNPIYSVEFVINEKEIYYRYKQKSSVVPRIHVSSEGIPLQLNWIERTQEWVVFGNIVVGCGRYARCGPYGTCSINMYPPCSCLEGFEPRLPEEWNAADWSGGCQRKQPLQCGSEDGFWKVSGIKFPDTRYSRYNVSMTLEECEMTCTRDCSCTAYAQLDIRNGGSGCLLWFHELKDIREYDQKQELYIRMAASELAGNWNAFDKKNTSVQMEDLDALPFFNLHEIAKATDNFSIDNKIGEGGFGPVYKPVLAWYYAP</sequence>
<keyword evidence="2" id="KW-1185">Reference proteome</keyword>
<reference evidence="2" key="1">
    <citation type="journal article" date="2022" name="Mol. Ecol. Resour.">
        <title>The genomes of chicory, endive, great burdock and yacon provide insights into Asteraceae palaeo-polyploidization history and plant inulin production.</title>
        <authorList>
            <person name="Fan W."/>
            <person name="Wang S."/>
            <person name="Wang H."/>
            <person name="Wang A."/>
            <person name="Jiang F."/>
            <person name="Liu H."/>
            <person name="Zhao H."/>
            <person name="Xu D."/>
            <person name="Zhang Y."/>
        </authorList>
    </citation>
    <scope>NUCLEOTIDE SEQUENCE [LARGE SCALE GENOMIC DNA]</scope>
    <source>
        <strain evidence="2">cv. Niubang</strain>
    </source>
</reference>
<evidence type="ECO:0000313" key="1">
    <source>
        <dbReference type="EMBL" id="KAI3734767.1"/>
    </source>
</evidence>
<dbReference type="EMBL" id="CM042050">
    <property type="protein sequence ID" value="KAI3734767.1"/>
    <property type="molecule type" value="Genomic_DNA"/>
</dbReference>
<comment type="caution">
    <text evidence="1">The sequence shown here is derived from an EMBL/GenBank/DDBJ whole genome shotgun (WGS) entry which is preliminary data.</text>
</comment>
<protein>
    <submittedName>
        <fullName evidence="1">Uncharacterized protein</fullName>
    </submittedName>
</protein>